<dbReference type="Proteomes" id="UP001213039">
    <property type="component" value="Chromosome"/>
</dbReference>
<protein>
    <submittedName>
        <fullName evidence="1">McrC family protein</fullName>
    </submittedName>
</protein>
<accession>A0ACD4PI21</accession>
<gene>
    <name evidence="1" type="ORF">Me_995_000309</name>
</gene>
<reference evidence="1" key="1">
    <citation type="submission" date="2022-12" db="EMBL/GenBank/DDBJ databases">
        <authorList>
            <consortium name="Asia Pacific Centre for Animal Health"/>
            <person name="Klose S.M."/>
            <person name="Legione A.R."/>
            <person name="Monotti I."/>
            <person name="Bushell R."/>
            <person name="Marenda M.S."/>
            <person name="Sugiyama T."/>
            <person name="Browning G.F."/>
            <person name="Vaz P.K."/>
        </authorList>
    </citation>
    <scope>NUCLEOTIDE SEQUENCE</scope>
    <source>
        <strain evidence="1">Felid995</strain>
    </source>
</reference>
<name>A0ACD4PI21_9BACT</name>
<evidence type="ECO:0000313" key="2">
    <source>
        <dbReference type="Proteomes" id="UP001213039"/>
    </source>
</evidence>
<dbReference type="EMBL" id="CP114370">
    <property type="protein sequence ID" value="WBP84329.1"/>
    <property type="molecule type" value="Genomic_DNA"/>
</dbReference>
<proteinExistence type="predicted"/>
<keyword evidence="2" id="KW-1185">Reference proteome</keyword>
<organism evidence="1 2">
    <name type="scientific">Mycoplasmopsis edwardii</name>
    <dbReference type="NCBI Taxonomy" id="53558"/>
    <lineage>
        <taxon>Bacteria</taxon>
        <taxon>Bacillati</taxon>
        <taxon>Mycoplasmatota</taxon>
        <taxon>Mycoplasmoidales</taxon>
        <taxon>Metamycoplasmataceae</taxon>
        <taxon>Mycoplasmopsis</taxon>
    </lineage>
</organism>
<evidence type="ECO:0000313" key="1">
    <source>
        <dbReference type="EMBL" id="WBP84329.1"/>
    </source>
</evidence>
<sequence>MIKNKTIKLIEHQKVTKKFFIQNLGNDGDKLFESFKHFVKNIESDDNYKHFPDLKNFMRIEYNKTDGENVRIFNYVGMVQLQNGLRVEILPKLYGHNDIDDNKAKLIFKKMLNQVIDSKSISLSKSSQKTEKMSIYETFISKYLDGIKDIIKKGLKRNYIEIKSNETFLKGKLLLKEHVINNYALANRFFVSYDEYDLNNPKNMIIKTTLLKLKNITTSIVNKNDINTLLKVFKDVKVSKNFGKDYKKIIFTRLNLYYKETIEWSMIFLKNQSFVNFSGKNNTKALFFKMDDLFENYIGNLFKKMAFKTNKFKVSLQDKSKKLFKNSYTLKPDIVITDIENKTVFVLDTKWKNVSKRNEIHKDDIYQIYLYLIKYNAEKVVLLFPCSNANQLPLKYMHPEVDDKVILEAHFIDLSKDNEIEEIKKVLNSLNSNFVE</sequence>